<dbReference type="HOGENOM" id="CLU_1167534_0_0_1"/>
<sequence>MDESTPLRDEVRAAKAASDVRRGKTLVIACLGVVALVGVGSTHFPTLGQGATLEDGAYLMRGGWVPSKYGTNMMNQNFCNYNIGTAGNGQWGFACSQRCVASEDPSAANNAPKLVYLKNEGNFYTLTRLDETGAEFRCATDADDTLSRGPPGWRKTLIMCDVPKEAEGEEIFVGAKFTLATLADGKTSIYSQQRNKYCQDKGGKQECSFPGTISPHAKYEFVKVDDPANLYTSCQSAE</sequence>
<name>A4S7L1_OSTLU</name>
<dbReference type="RefSeq" id="XP_001421472.1">
    <property type="nucleotide sequence ID" value="XM_001421435.1"/>
</dbReference>
<evidence type="ECO:0000313" key="1">
    <source>
        <dbReference type="EMBL" id="ABO99765.1"/>
    </source>
</evidence>
<organism evidence="1 2">
    <name type="scientific">Ostreococcus lucimarinus (strain CCE9901)</name>
    <dbReference type="NCBI Taxonomy" id="436017"/>
    <lineage>
        <taxon>Eukaryota</taxon>
        <taxon>Viridiplantae</taxon>
        <taxon>Chlorophyta</taxon>
        <taxon>Mamiellophyceae</taxon>
        <taxon>Mamiellales</taxon>
        <taxon>Bathycoccaceae</taxon>
        <taxon>Ostreococcus</taxon>
    </lineage>
</organism>
<keyword evidence="2" id="KW-1185">Reference proteome</keyword>
<dbReference type="KEGG" id="olu:OSTLU_27534"/>
<protein>
    <submittedName>
        <fullName evidence="1">Uncharacterized protein</fullName>
    </submittedName>
</protein>
<gene>
    <name evidence="1" type="ORF">OSTLU_27534</name>
</gene>
<evidence type="ECO:0000313" key="2">
    <source>
        <dbReference type="Proteomes" id="UP000001568"/>
    </source>
</evidence>
<proteinExistence type="predicted"/>
<dbReference type="Gramene" id="ABO99765">
    <property type="protein sequence ID" value="ABO99765"/>
    <property type="gene ID" value="OSTLU_27534"/>
</dbReference>
<accession>A4S7L1</accession>
<reference evidence="1 2" key="1">
    <citation type="journal article" date="2007" name="Proc. Natl. Acad. Sci. U.S.A.">
        <title>The tiny eukaryote Ostreococcus provides genomic insights into the paradox of plankton speciation.</title>
        <authorList>
            <person name="Palenik B."/>
            <person name="Grimwood J."/>
            <person name="Aerts A."/>
            <person name="Rouze P."/>
            <person name="Salamov A."/>
            <person name="Putnam N."/>
            <person name="Dupont C."/>
            <person name="Jorgensen R."/>
            <person name="Derelle E."/>
            <person name="Rombauts S."/>
            <person name="Zhou K."/>
            <person name="Otillar R."/>
            <person name="Merchant S.S."/>
            <person name="Podell S."/>
            <person name="Gaasterland T."/>
            <person name="Napoli C."/>
            <person name="Gendler K."/>
            <person name="Manuell A."/>
            <person name="Tai V."/>
            <person name="Vallon O."/>
            <person name="Piganeau G."/>
            <person name="Jancek S."/>
            <person name="Heijde M."/>
            <person name="Jabbari K."/>
            <person name="Bowler C."/>
            <person name="Lohr M."/>
            <person name="Robbens S."/>
            <person name="Werner G."/>
            <person name="Dubchak I."/>
            <person name="Pazour G.J."/>
            <person name="Ren Q."/>
            <person name="Paulsen I."/>
            <person name="Delwiche C."/>
            <person name="Schmutz J."/>
            <person name="Rokhsar D."/>
            <person name="Van de Peer Y."/>
            <person name="Moreau H."/>
            <person name="Grigoriev I.V."/>
        </authorList>
    </citation>
    <scope>NUCLEOTIDE SEQUENCE [LARGE SCALE GENOMIC DNA]</scope>
    <source>
        <strain evidence="1 2">CCE9901</strain>
    </source>
</reference>
<dbReference type="OMA" id="ETENYCA"/>
<dbReference type="Proteomes" id="UP000001568">
    <property type="component" value="Chromosome 14"/>
</dbReference>
<dbReference type="GeneID" id="5005450"/>
<dbReference type="EMBL" id="CP000594">
    <property type="protein sequence ID" value="ABO99765.1"/>
    <property type="molecule type" value="Genomic_DNA"/>
</dbReference>
<dbReference type="AlphaFoldDB" id="A4S7L1"/>